<dbReference type="OrthoDB" id="9782542at2"/>
<dbReference type="PANTHER" id="PTHR33392">
    <property type="entry name" value="POLYISOPRENYL-TEICHOIC ACID--PEPTIDOGLYCAN TEICHOIC ACID TRANSFERASE TAGU"/>
    <property type="match status" value="1"/>
</dbReference>
<keyword evidence="3" id="KW-0812">Transmembrane</keyword>
<dbReference type="Gene3D" id="3.40.630.190">
    <property type="entry name" value="LCP protein"/>
    <property type="match status" value="1"/>
</dbReference>
<proteinExistence type="inferred from homology"/>
<dbReference type="InterPro" id="IPR050922">
    <property type="entry name" value="LytR/CpsA/Psr_CW_biosynth"/>
</dbReference>
<evidence type="ECO:0000259" key="4">
    <source>
        <dbReference type="Pfam" id="PF03816"/>
    </source>
</evidence>
<organism evidence="5 6">
    <name type="scientific">Microbacterium saperdae</name>
    <dbReference type="NCBI Taxonomy" id="69368"/>
    <lineage>
        <taxon>Bacteria</taxon>
        <taxon>Bacillati</taxon>
        <taxon>Actinomycetota</taxon>
        <taxon>Actinomycetes</taxon>
        <taxon>Micrococcales</taxon>
        <taxon>Microbacteriaceae</taxon>
        <taxon>Microbacterium</taxon>
    </lineage>
</organism>
<dbReference type="EMBL" id="VFOX01000002">
    <property type="protein sequence ID" value="TQL82654.1"/>
    <property type="molecule type" value="Genomic_DNA"/>
</dbReference>
<dbReference type="InterPro" id="IPR004474">
    <property type="entry name" value="LytR_CpsA_psr"/>
</dbReference>
<sequence length="420" mass="44778">MARSNARGDRTPVARHAPLPTRSAFSSFLRILGISLGVVLVSAIAVGAFIVVDLFNRAGQDAVVLEGAPEVDPPTIGAYPADKAFTILVVGTDECSAQTTALLKERCTEADGGILNDVNLLVHVSAEPRNVTVVSLPRDLMIPVPECTREDGSAASAMEKQSINSVFDHAGLSCVVKTVSTLADMPIEFAAKMSFDGVMAITDAIGGVEVCIAGDGIRDRHTGIDWPAGMREVSGYEALQFIRTRHGVGDESDLARISNQQQYMSRLAKKVLSSETLTDIPTVLRLAGAVADNIVPSESLNDPLRLAQIALALKDVRFSDFVFVQFPNVVDPDDENKVVPIWDSADALWTAIKSGEPLQLTGDVTTRRGVELVTPAPGEAPVEETPDPTSTEVPEVRTTLPPDISGQTLEQETCAVGNQR</sequence>
<comment type="similarity">
    <text evidence="1">Belongs to the LytR/CpsA/Psr (LCP) family.</text>
</comment>
<feature type="domain" description="Cell envelope-related transcriptional attenuator" evidence="4">
    <location>
        <begin position="116"/>
        <end position="272"/>
    </location>
</feature>
<evidence type="ECO:0000256" key="2">
    <source>
        <dbReference type="SAM" id="MobiDB-lite"/>
    </source>
</evidence>
<feature type="transmembrane region" description="Helical" evidence="3">
    <location>
        <begin position="28"/>
        <end position="52"/>
    </location>
</feature>
<feature type="compositionally biased region" description="Polar residues" evidence="2">
    <location>
        <begin position="405"/>
        <end position="420"/>
    </location>
</feature>
<dbReference type="Proteomes" id="UP000317209">
    <property type="component" value="Unassembled WGS sequence"/>
</dbReference>
<protein>
    <submittedName>
        <fullName evidence="5">LytR family transcriptional attenuator</fullName>
    </submittedName>
</protein>
<reference evidence="5 6" key="1">
    <citation type="submission" date="2019-06" db="EMBL/GenBank/DDBJ databases">
        <title>Sequencing the genomes of 1000 actinobacteria strains.</title>
        <authorList>
            <person name="Klenk H.-P."/>
        </authorList>
    </citation>
    <scope>NUCLEOTIDE SEQUENCE [LARGE SCALE GENOMIC DNA]</scope>
    <source>
        <strain evidence="5 6">DSM 20169</strain>
    </source>
</reference>
<evidence type="ECO:0000313" key="5">
    <source>
        <dbReference type="EMBL" id="TQL82654.1"/>
    </source>
</evidence>
<keyword evidence="3" id="KW-0472">Membrane</keyword>
<evidence type="ECO:0000313" key="6">
    <source>
        <dbReference type="Proteomes" id="UP000317209"/>
    </source>
</evidence>
<evidence type="ECO:0000256" key="1">
    <source>
        <dbReference type="ARBA" id="ARBA00006068"/>
    </source>
</evidence>
<dbReference type="PANTHER" id="PTHR33392:SF6">
    <property type="entry name" value="POLYISOPRENYL-TEICHOIC ACID--PEPTIDOGLYCAN TEICHOIC ACID TRANSFERASE TAGU"/>
    <property type="match status" value="1"/>
</dbReference>
<comment type="caution">
    <text evidence="5">The sequence shown here is derived from an EMBL/GenBank/DDBJ whole genome shotgun (WGS) entry which is preliminary data.</text>
</comment>
<dbReference type="RefSeq" id="WP_141874556.1">
    <property type="nucleotide sequence ID" value="NZ_VFOX01000002.1"/>
</dbReference>
<evidence type="ECO:0000256" key="3">
    <source>
        <dbReference type="SAM" id="Phobius"/>
    </source>
</evidence>
<dbReference type="AlphaFoldDB" id="A0A543BCT7"/>
<dbReference type="Pfam" id="PF03816">
    <property type="entry name" value="LytR_cpsA_psr"/>
    <property type="match status" value="1"/>
</dbReference>
<keyword evidence="3" id="KW-1133">Transmembrane helix</keyword>
<feature type="region of interest" description="Disordered" evidence="2">
    <location>
        <begin position="375"/>
        <end position="420"/>
    </location>
</feature>
<gene>
    <name evidence="5" type="ORF">FB560_4150</name>
</gene>
<keyword evidence="6" id="KW-1185">Reference proteome</keyword>
<dbReference type="NCBIfam" id="TIGR00350">
    <property type="entry name" value="lytR_cpsA_psr"/>
    <property type="match status" value="1"/>
</dbReference>
<name>A0A543BCT7_9MICO</name>
<accession>A0A543BCT7</accession>